<dbReference type="Pfam" id="PF02635">
    <property type="entry name" value="DsrE"/>
    <property type="match status" value="1"/>
</dbReference>
<name>A0A3B1ALM6_9ZZZZ</name>
<dbReference type="PANTHER" id="PTHR37691">
    <property type="entry name" value="BLR3518 PROTEIN"/>
    <property type="match status" value="1"/>
</dbReference>
<dbReference type="SUPFAM" id="SSF75169">
    <property type="entry name" value="DsrEFH-like"/>
    <property type="match status" value="1"/>
</dbReference>
<dbReference type="PANTHER" id="PTHR37691:SF1">
    <property type="entry name" value="BLR3518 PROTEIN"/>
    <property type="match status" value="1"/>
</dbReference>
<organism evidence="1">
    <name type="scientific">hydrothermal vent metagenome</name>
    <dbReference type="NCBI Taxonomy" id="652676"/>
    <lineage>
        <taxon>unclassified sequences</taxon>
        <taxon>metagenomes</taxon>
        <taxon>ecological metagenomes</taxon>
    </lineage>
</organism>
<evidence type="ECO:0000313" key="1">
    <source>
        <dbReference type="EMBL" id="VAX02621.1"/>
    </source>
</evidence>
<sequence>MKNARNCLSRNHLLWLSLIMVFGLSGIAQAEEELRFPGDPPDHKVVYQFNTADETTQKAILFSVGAMVRKWGDNISIVVVGIGPGLHILAKNPGRPVSEETRQRVSSLAQYGVKFQACGNTMKALKWTEKDMLPFASVVEVGASALMELQEQGYAYISW</sequence>
<reference evidence="1" key="1">
    <citation type="submission" date="2018-06" db="EMBL/GenBank/DDBJ databases">
        <authorList>
            <person name="Zhirakovskaya E."/>
        </authorList>
    </citation>
    <scope>NUCLEOTIDE SEQUENCE</scope>
</reference>
<dbReference type="InterPro" id="IPR003787">
    <property type="entry name" value="Sulphur_relay_DsrE/F-like"/>
</dbReference>
<dbReference type="AlphaFoldDB" id="A0A3B1ALM6"/>
<proteinExistence type="predicted"/>
<dbReference type="InterPro" id="IPR027396">
    <property type="entry name" value="DsrEFH-like"/>
</dbReference>
<dbReference type="EMBL" id="UOFV01000331">
    <property type="protein sequence ID" value="VAX02621.1"/>
    <property type="molecule type" value="Genomic_DNA"/>
</dbReference>
<gene>
    <name evidence="1" type="ORF">MNBD_GAMMA19-1346</name>
</gene>
<protein>
    <submittedName>
        <fullName evidence="1">Uncharacterized protein</fullName>
    </submittedName>
</protein>
<dbReference type="Gene3D" id="3.40.1260.10">
    <property type="entry name" value="DsrEFH-like"/>
    <property type="match status" value="1"/>
</dbReference>
<accession>A0A3B1ALM6</accession>